<sequence length="111" mass="12814">TLRRHIESAHETSYYKWCDRNNFVPKLPNAIRKKKEVAIVEDRSKQGAMEDHFTPAVPGERVVPYSDALFCDVAVQWLIETHQPLQALEHPRFREMIDVASRSKNGVTVPD</sequence>
<accession>A0A0D2KE50</accession>
<organism evidence="1 2">
    <name type="scientific">Hypholoma sublateritium (strain FD-334 SS-4)</name>
    <dbReference type="NCBI Taxonomy" id="945553"/>
    <lineage>
        <taxon>Eukaryota</taxon>
        <taxon>Fungi</taxon>
        <taxon>Dikarya</taxon>
        <taxon>Basidiomycota</taxon>
        <taxon>Agaricomycotina</taxon>
        <taxon>Agaricomycetes</taxon>
        <taxon>Agaricomycetidae</taxon>
        <taxon>Agaricales</taxon>
        <taxon>Agaricineae</taxon>
        <taxon>Strophariaceae</taxon>
        <taxon>Hypholoma</taxon>
    </lineage>
</organism>
<proteinExistence type="predicted"/>
<name>A0A0D2KE50_HYPSF</name>
<feature type="non-terminal residue" evidence="1">
    <location>
        <position position="1"/>
    </location>
</feature>
<dbReference type="AlphaFoldDB" id="A0A0D2KE50"/>
<keyword evidence="2" id="KW-1185">Reference proteome</keyword>
<dbReference type="Proteomes" id="UP000054270">
    <property type="component" value="Unassembled WGS sequence"/>
</dbReference>
<dbReference type="EMBL" id="KN817900">
    <property type="protein sequence ID" value="KJA12797.1"/>
    <property type="molecule type" value="Genomic_DNA"/>
</dbReference>
<protein>
    <submittedName>
        <fullName evidence="1">Uncharacterized protein</fullName>
    </submittedName>
</protein>
<reference evidence="2" key="1">
    <citation type="submission" date="2014-04" db="EMBL/GenBank/DDBJ databases">
        <title>Evolutionary Origins and Diversification of the Mycorrhizal Mutualists.</title>
        <authorList>
            <consortium name="DOE Joint Genome Institute"/>
            <consortium name="Mycorrhizal Genomics Consortium"/>
            <person name="Kohler A."/>
            <person name="Kuo A."/>
            <person name="Nagy L.G."/>
            <person name="Floudas D."/>
            <person name="Copeland A."/>
            <person name="Barry K.W."/>
            <person name="Cichocki N."/>
            <person name="Veneault-Fourrey C."/>
            <person name="LaButti K."/>
            <person name="Lindquist E.A."/>
            <person name="Lipzen A."/>
            <person name="Lundell T."/>
            <person name="Morin E."/>
            <person name="Murat C."/>
            <person name="Riley R."/>
            <person name="Ohm R."/>
            <person name="Sun H."/>
            <person name="Tunlid A."/>
            <person name="Henrissat B."/>
            <person name="Grigoriev I.V."/>
            <person name="Hibbett D.S."/>
            <person name="Martin F."/>
        </authorList>
    </citation>
    <scope>NUCLEOTIDE SEQUENCE [LARGE SCALE GENOMIC DNA]</scope>
    <source>
        <strain evidence="2">FD-334 SS-4</strain>
    </source>
</reference>
<evidence type="ECO:0000313" key="2">
    <source>
        <dbReference type="Proteomes" id="UP000054270"/>
    </source>
</evidence>
<dbReference type="OrthoDB" id="3256444at2759"/>
<feature type="non-terminal residue" evidence="1">
    <location>
        <position position="111"/>
    </location>
</feature>
<dbReference type="STRING" id="945553.A0A0D2KE50"/>
<dbReference type="OMA" id="WLIETHQ"/>
<evidence type="ECO:0000313" key="1">
    <source>
        <dbReference type="EMBL" id="KJA12797.1"/>
    </source>
</evidence>
<gene>
    <name evidence="1" type="ORF">HYPSUDRAFT_117807</name>
</gene>